<dbReference type="EMBL" id="JARKIE010000025">
    <property type="protein sequence ID" value="KAJ7698593.1"/>
    <property type="molecule type" value="Genomic_DNA"/>
</dbReference>
<keyword evidence="3" id="KW-1185">Reference proteome</keyword>
<dbReference type="PANTHER" id="PTHR40465:SF1">
    <property type="entry name" value="DUF6534 DOMAIN-CONTAINING PROTEIN"/>
    <property type="match status" value="1"/>
</dbReference>
<accession>A0AAD7GK64</accession>
<keyword evidence="1" id="KW-1133">Transmembrane helix</keyword>
<reference evidence="2" key="1">
    <citation type="submission" date="2023-03" db="EMBL/GenBank/DDBJ databases">
        <title>Massive genome expansion in bonnet fungi (Mycena s.s.) driven by repeated elements and novel gene families across ecological guilds.</title>
        <authorList>
            <consortium name="Lawrence Berkeley National Laboratory"/>
            <person name="Harder C.B."/>
            <person name="Miyauchi S."/>
            <person name="Viragh M."/>
            <person name="Kuo A."/>
            <person name="Thoen E."/>
            <person name="Andreopoulos B."/>
            <person name="Lu D."/>
            <person name="Skrede I."/>
            <person name="Drula E."/>
            <person name="Henrissat B."/>
            <person name="Morin E."/>
            <person name="Kohler A."/>
            <person name="Barry K."/>
            <person name="LaButti K."/>
            <person name="Morin E."/>
            <person name="Salamov A."/>
            <person name="Lipzen A."/>
            <person name="Mereny Z."/>
            <person name="Hegedus B."/>
            <person name="Baldrian P."/>
            <person name="Stursova M."/>
            <person name="Weitz H."/>
            <person name="Taylor A."/>
            <person name="Grigoriev I.V."/>
            <person name="Nagy L.G."/>
            <person name="Martin F."/>
            <person name="Kauserud H."/>
        </authorList>
    </citation>
    <scope>NUCLEOTIDE SEQUENCE</scope>
    <source>
        <strain evidence="2">CBHHK067</strain>
    </source>
</reference>
<dbReference type="Proteomes" id="UP001221757">
    <property type="component" value="Unassembled WGS sequence"/>
</dbReference>
<evidence type="ECO:0000256" key="1">
    <source>
        <dbReference type="SAM" id="Phobius"/>
    </source>
</evidence>
<evidence type="ECO:0000313" key="3">
    <source>
        <dbReference type="Proteomes" id="UP001221757"/>
    </source>
</evidence>
<dbReference type="PANTHER" id="PTHR40465">
    <property type="entry name" value="CHROMOSOME 1, WHOLE GENOME SHOTGUN SEQUENCE"/>
    <property type="match status" value="1"/>
</dbReference>
<dbReference type="AlphaFoldDB" id="A0AAD7GK64"/>
<sequence>MSGNPPPTSFPPLDDTLGAVEIGTGFCTLLFGIVTLQTFNYYRLFPTDSGFLKLLELGHTISAWHGVREVHDQGVSSLLYSLTVTFFGQPQYINDPPHSIEMTILFSAPTYFIVQMFFAHRIRTLSGRWPITIICAVLAFARAAVIIAMFTITLNLSQLSDLAANYPGLMATALSLGVVVDFIVAASMCYYLRNLRTKGVKLTKRMVDTLIVWTIGQEPTVCVVDTDFKVYLRNRHGHEVSTFSLSSNCAFR</sequence>
<keyword evidence="1" id="KW-0812">Transmembrane</keyword>
<feature type="transmembrane region" description="Helical" evidence="1">
    <location>
        <begin position="131"/>
        <end position="154"/>
    </location>
</feature>
<feature type="transmembrane region" description="Helical" evidence="1">
    <location>
        <begin position="166"/>
        <end position="192"/>
    </location>
</feature>
<organism evidence="2 3">
    <name type="scientific">Mycena rosella</name>
    <name type="common">Pink bonnet</name>
    <name type="synonym">Agaricus rosellus</name>
    <dbReference type="NCBI Taxonomy" id="1033263"/>
    <lineage>
        <taxon>Eukaryota</taxon>
        <taxon>Fungi</taxon>
        <taxon>Dikarya</taxon>
        <taxon>Basidiomycota</taxon>
        <taxon>Agaricomycotina</taxon>
        <taxon>Agaricomycetes</taxon>
        <taxon>Agaricomycetidae</taxon>
        <taxon>Agaricales</taxon>
        <taxon>Marasmiineae</taxon>
        <taxon>Mycenaceae</taxon>
        <taxon>Mycena</taxon>
    </lineage>
</organism>
<evidence type="ECO:0000313" key="2">
    <source>
        <dbReference type="EMBL" id="KAJ7698593.1"/>
    </source>
</evidence>
<comment type="caution">
    <text evidence="2">The sequence shown here is derived from an EMBL/GenBank/DDBJ whole genome shotgun (WGS) entry which is preliminary data.</text>
</comment>
<protein>
    <submittedName>
        <fullName evidence="2">Uncharacterized protein</fullName>
    </submittedName>
</protein>
<gene>
    <name evidence="2" type="ORF">B0H17DRAFT_1259016</name>
</gene>
<keyword evidence="1" id="KW-0472">Membrane</keyword>
<name>A0AAD7GK64_MYCRO</name>
<proteinExistence type="predicted"/>